<protein>
    <submittedName>
        <fullName evidence="3">Uncharacterized protein</fullName>
    </submittedName>
</protein>
<accession>K9X5B9</accession>
<keyword evidence="2" id="KW-0472">Membrane</keyword>
<dbReference type="KEGG" id="csg:Cylst_5658"/>
<evidence type="ECO:0000256" key="2">
    <source>
        <dbReference type="SAM" id="Phobius"/>
    </source>
</evidence>
<feature type="transmembrane region" description="Helical" evidence="2">
    <location>
        <begin position="51"/>
        <end position="72"/>
    </location>
</feature>
<evidence type="ECO:0000256" key="1">
    <source>
        <dbReference type="SAM" id="MobiDB-lite"/>
    </source>
</evidence>
<gene>
    <name evidence="3" type="ORF">Cylst_5658</name>
</gene>
<dbReference type="NCBIfam" id="NF038301">
    <property type="entry name" value="EPS_HpsA"/>
    <property type="match status" value="1"/>
</dbReference>
<dbReference type="STRING" id="56107.Cylst_5658"/>
<dbReference type="EMBL" id="CP003642">
    <property type="protein sequence ID" value="AFZ27658.1"/>
    <property type="molecule type" value="Genomic_DNA"/>
</dbReference>
<dbReference type="Proteomes" id="UP000010475">
    <property type="component" value="Chromosome"/>
</dbReference>
<dbReference type="HOGENOM" id="CLU_000579_0_0_3"/>
<keyword evidence="4" id="KW-1185">Reference proteome</keyword>
<keyword evidence="2" id="KW-0812">Transmembrane</keyword>
<keyword evidence="2" id="KW-1133">Transmembrane helix</keyword>
<dbReference type="eggNOG" id="ENOG502Z935">
    <property type="taxonomic scope" value="Bacteria"/>
</dbReference>
<dbReference type="RefSeq" id="WP_015210892.1">
    <property type="nucleotide sequence ID" value="NC_019757.1"/>
</dbReference>
<evidence type="ECO:0000313" key="4">
    <source>
        <dbReference type="Proteomes" id="UP000010475"/>
    </source>
</evidence>
<name>K9X5B9_9NOST</name>
<feature type="region of interest" description="Disordered" evidence="1">
    <location>
        <begin position="603"/>
        <end position="623"/>
    </location>
</feature>
<dbReference type="OrthoDB" id="468482at2"/>
<sequence length="1651" mass="179461">MSRIRQLVKALTKSFKKLSKQSLSAINKQLNWLLRTVFNINRRRSSANSGFVLPTVAMVSLVVVLLTTAILIRSFDRSKNASNVRVNEAVLNAAMPAIDRAKAKIEQLLADPSLPRSTPTDISLYNAITRNNGSRYTFGDEISLILASDLNTNNSIQTSTTLEDDETLNTAWKFPVDTDNNGKFDSFTLYAIYFRSPTRNTSNIFNRARKPLDARTPPMDKGQVGGICADAIGTSASLIGDSSWYKSGGKLAKSFFVYTANVPINALGALDTNKYEAKANRGFSALEYQQDRERIPVNNKAVWFENDLEITPGGNLLLNGSVHTNGNLLAAPASSTIDFRQVSSENSCFYDQENAKITVGGNLAPGGASDTTNRAGLLRIDLFRPNDRPPTQDVVAVSDVGGATKKSTTATGGSTVGSNDAAYTRRINTMKDEAVALCTTCNAQTTVDALRTEATNVTRYPQVLKDNLRDRLITGTPIETAQKIFRDEIENFLRDRTRRVPFAEVSQSIPTDAQALGTYATGNVFAAGEIEVPAAWRLITPANTGLTLNFAQLAATEPEKQKTDGKENYEGDRVLIGNNLPAVWKNDAGEYGTGQKFRQIVNNGTNWNSSTTPNEPRTRASQLQPQLNLGETDRGEFWEEKAAEDNSANPLSNVGGLRVVTGAGIYVDDDGVPRAGETPFYQRSTFSFLPNPNGAFSRNTNPAAGIAGLDLIGTNGLDGSNNPVGFISNITGVPGQAVTGQMPDPPTFDATRSNIVVWPDTMPMTSPLYIPSPVSGEIKKGDLLMRATAVYHFSDNAGIAQTPIACVSSYYDPTNNITAQNLTGLWQNPNPAFATTTGGRSNNGVVYSPVARTNITANLDLLRRQSRLVFPNGRIANEPLRKAIKKYDSNSFTNFTMADYSAVDTALCALSILDGTATIDPSRVPHGAIKEASFLDAREIKANQDIALHNTINPAIPGDYNLDLEQRQPLEIRVTEINLGVLANTAIGGSEYLLPKSGIIYATRDDALPDISDATVNPADYRNGNIEKILLLSQTDFKLDPTRRPNGIRLFNGTNLSRTGINRPYDPSEKGLILATNLPAYVKGNFNLHQVTAGGTQIEEFSTTETTANFYTRAGFNNDFACRPGRGACPASGGDLWRPSTILADAITLLSDSFLDGFRDQGDFDFRDNATTIPENNSTVSPNPVAARLVNNFVTTASNSWTGTFNSPNIKTSYNANGVTPIQRRTTFNEYLMEVCDQPSPSMCDQGNPAHWKVFFRRSAGGTPQFLTATQVLTDNTLNTGDFVLNNLLSGTTATPPDPAYPQYRNYPRRVAFERVISGITYDPGTSTIQGALLFRNGGGNEVPGIPNNADSPVPLGIDSNGNVIRSPYRGSNNPRTRANALWFKTTSYPQDPSRLSDGTYNVNQGLFLQSLPRKNDTIQPSLVPVLQIYSPEGSPLANGTTLDLRDNNRANSQIQNQWVQRAPAGITTFNTGLAAGNSPSRPEEQAAGLQAFVRYLENWPSGTGNEAKIRGNFIQFKRSSFATAPLATLLTTRAAPTGNNTTDNFSFFDFIYKMYWTNVGVVNSSNTILGTLPYYSPPGRNWGFDVGLLSQLPDLFAQRFTVPPSAPPAEYFRQVGRDDKWVETLLCATENSDFSLPASYRPSDCLLAPS</sequence>
<reference evidence="3 4" key="1">
    <citation type="submission" date="2012-06" db="EMBL/GenBank/DDBJ databases">
        <title>Finished chromosome of genome of Cylindrospermum stagnale PCC 7417.</title>
        <authorList>
            <consortium name="US DOE Joint Genome Institute"/>
            <person name="Gugger M."/>
            <person name="Coursin T."/>
            <person name="Rippka R."/>
            <person name="Tandeau De Marsac N."/>
            <person name="Huntemann M."/>
            <person name="Wei C.-L."/>
            <person name="Han J."/>
            <person name="Detter J.C."/>
            <person name="Han C."/>
            <person name="Tapia R."/>
            <person name="Chen A."/>
            <person name="Kyrpides N."/>
            <person name="Mavromatis K."/>
            <person name="Markowitz V."/>
            <person name="Szeto E."/>
            <person name="Ivanova N."/>
            <person name="Pagani I."/>
            <person name="Pati A."/>
            <person name="Goodwin L."/>
            <person name="Nordberg H.P."/>
            <person name="Cantor M.N."/>
            <person name="Hua S.X."/>
            <person name="Woyke T."/>
            <person name="Kerfeld C.A."/>
        </authorList>
    </citation>
    <scope>NUCLEOTIDE SEQUENCE [LARGE SCALE GENOMIC DNA]</scope>
    <source>
        <strain evidence="3 4">PCC 7417</strain>
    </source>
</reference>
<dbReference type="InterPro" id="IPR049774">
    <property type="entry name" value="EPS_HpsA-like"/>
</dbReference>
<organism evidence="3 4">
    <name type="scientific">Cylindrospermum stagnale PCC 7417</name>
    <dbReference type="NCBI Taxonomy" id="56107"/>
    <lineage>
        <taxon>Bacteria</taxon>
        <taxon>Bacillati</taxon>
        <taxon>Cyanobacteriota</taxon>
        <taxon>Cyanophyceae</taxon>
        <taxon>Nostocales</taxon>
        <taxon>Nostocaceae</taxon>
        <taxon>Cylindrospermum</taxon>
    </lineage>
</organism>
<proteinExistence type="predicted"/>
<dbReference type="PATRIC" id="fig|56107.3.peg.6223"/>
<evidence type="ECO:0000313" key="3">
    <source>
        <dbReference type="EMBL" id="AFZ27658.1"/>
    </source>
</evidence>